<comment type="caution">
    <text evidence="2">The sequence shown here is derived from an EMBL/GenBank/DDBJ whole genome shotgun (WGS) entry which is preliminary data.</text>
</comment>
<dbReference type="EMBL" id="BAABFC010000009">
    <property type="protein sequence ID" value="GAA4496521.1"/>
    <property type="molecule type" value="Genomic_DNA"/>
</dbReference>
<feature type="domain" description="Endonuclease/exonuclease/phosphatase" evidence="1">
    <location>
        <begin position="62"/>
        <end position="265"/>
    </location>
</feature>
<gene>
    <name evidence="2" type="ORF">GCM10023095_11640</name>
</gene>
<accession>A0ABP8Q2F5</accession>
<keyword evidence="2" id="KW-0378">Hydrolase</keyword>
<proteinExistence type="predicted"/>
<dbReference type="PROSITE" id="PS51257">
    <property type="entry name" value="PROKAR_LIPOPROTEIN"/>
    <property type="match status" value="1"/>
</dbReference>
<keyword evidence="3" id="KW-1185">Reference proteome</keyword>
<dbReference type="NCBIfam" id="NF003840">
    <property type="entry name" value="PRK05421.1-2"/>
    <property type="match status" value="1"/>
</dbReference>
<protein>
    <submittedName>
        <fullName evidence="2">Endonuclease/exonuclease/phosphatase family protein</fullName>
    </submittedName>
</protein>
<keyword evidence="2" id="KW-0255">Endonuclease</keyword>
<evidence type="ECO:0000313" key="3">
    <source>
        <dbReference type="Proteomes" id="UP001501321"/>
    </source>
</evidence>
<evidence type="ECO:0000313" key="2">
    <source>
        <dbReference type="EMBL" id="GAA4496521.1"/>
    </source>
</evidence>
<dbReference type="GO" id="GO:0004519">
    <property type="term" value="F:endonuclease activity"/>
    <property type="evidence" value="ECO:0007669"/>
    <property type="project" value="UniProtKB-KW"/>
</dbReference>
<keyword evidence="2" id="KW-0540">Nuclease</keyword>
<name>A0ABP8Q2F5_9GAMM</name>
<dbReference type="InterPro" id="IPR036691">
    <property type="entry name" value="Endo/exonu/phosph_ase_sf"/>
</dbReference>
<dbReference type="RefSeq" id="WP_345010985.1">
    <property type="nucleotide sequence ID" value="NZ_BAABFC010000009.1"/>
</dbReference>
<dbReference type="InterPro" id="IPR005135">
    <property type="entry name" value="Endo/exonuclease/phosphatase"/>
</dbReference>
<reference evidence="3" key="1">
    <citation type="journal article" date="2019" name="Int. J. Syst. Evol. Microbiol.">
        <title>The Global Catalogue of Microorganisms (GCM) 10K type strain sequencing project: providing services to taxonomists for standard genome sequencing and annotation.</title>
        <authorList>
            <consortium name="The Broad Institute Genomics Platform"/>
            <consortium name="The Broad Institute Genome Sequencing Center for Infectious Disease"/>
            <person name="Wu L."/>
            <person name="Ma J."/>
        </authorList>
    </citation>
    <scope>NUCLEOTIDE SEQUENCE [LARGE SCALE GENOMIC DNA]</scope>
    <source>
        <strain evidence="3">JCM 32226</strain>
    </source>
</reference>
<evidence type="ECO:0000259" key="1">
    <source>
        <dbReference type="Pfam" id="PF03372"/>
    </source>
</evidence>
<dbReference type="Proteomes" id="UP001501321">
    <property type="component" value="Unassembled WGS sequence"/>
</dbReference>
<dbReference type="Pfam" id="PF03372">
    <property type="entry name" value="Exo_endo_phos"/>
    <property type="match status" value="1"/>
</dbReference>
<dbReference type="Gene3D" id="3.60.10.10">
    <property type="entry name" value="Endonuclease/exonuclease/phosphatase"/>
    <property type="match status" value="1"/>
</dbReference>
<dbReference type="NCBIfam" id="NF003842">
    <property type="entry name" value="PRK05421.1-4"/>
    <property type="match status" value="1"/>
</dbReference>
<dbReference type="SUPFAM" id="SSF56219">
    <property type="entry name" value="DNase I-like"/>
    <property type="match status" value="1"/>
</dbReference>
<sequence length="285" mass="31771">MKTLSLGLLLSLCLLLGCDELSVTSPPVLLTAQGERLATPCGRLPVLPVQQAGLPQQFDLLVWNLYKLQRPGWADTLAEVPADLLLFQESVDAPSFTRRLTEQGYAWQQVAAFTYQGRTAGVMTAARTPELFSCPLAYPEPVFRLPKSALVSLYALEGSRYPLLVVNLHGVNFDLGTASYEEQLAPLLKLARRYPGPVLFGGDFNSWSERRSRLLQQRMARQQLLPAHFNPDQRLRIGDWPLDQVFYRGLVLLQASATPNPASDHNPLRLRFRLAEEATSSGKSR</sequence>
<organism evidence="2 3">
    <name type="scientific">Pseudaeromonas paramecii</name>
    <dbReference type="NCBI Taxonomy" id="2138166"/>
    <lineage>
        <taxon>Bacteria</taxon>
        <taxon>Pseudomonadati</taxon>
        <taxon>Pseudomonadota</taxon>
        <taxon>Gammaproteobacteria</taxon>
        <taxon>Aeromonadales</taxon>
        <taxon>Aeromonadaceae</taxon>
        <taxon>Pseudaeromonas</taxon>
    </lineage>
</organism>